<dbReference type="SUPFAM" id="SSF54060">
    <property type="entry name" value="His-Me finger endonucleases"/>
    <property type="match status" value="1"/>
</dbReference>
<dbReference type="GO" id="GO:0003676">
    <property type="term" value="F:nucleic acid binding"/>
    <property type="evidence" value="ECO:0007669"/>
    <property type="project" value="InterPro"/>
</dbReference>
<keyword evidence="3" id="KW-0540">Nuclease</keyword>
<evidence type="ECO:0000256" key="5">
    <source>
        <dbReference type="ARBA" id="ARBA00022759"/>
    </source>
</evidence>
<dbReference type="InterPro" id="IPR044925">
    <property type="entry name" value="His-Me_finger_sf"/>
</dbReference>
<accession>A0A1W1CWE0</accession>
<keyword evidence="5 10" id="KW-0255">Endonuclease</keyword>
<dbReference type="InterPro" id="IPR001604">
    <property type="entry name" value="Endo_G_ENPP1-like_dom"/>
</dbReference>
<evidence type="ECO:0000313" key="10">
    <source>
        <dbReference type="EMBL" id="SFV70025.1"/>
    </source>
</evidence>
<evidence type="ECO:0000256" key="7">
    <source>
        <dbReference type="ARBA" id="ARBA00022842"/>
    </source>
</evidence>
<dbReference type="GO" id="GO:0004519">
    <property type="term" value="F:endonuclease activity"/>
    <property type="evidence" value="ECO:0007669"/>
    <property type="project" value="UniProtKB-KW"/>
</dbReference>
<dbReference type="SMART" id="SM00477">
    <property type="entry name" value="NUC"/>
    <property type="match status" value="1"/>
</dbReference>
<organism evidence="10">
    <name type="scientific">hydrothermal vent metagenome</name>
    <dbReference type="NCBI Taxonomy" id="652676"/>
    <lineage>
        <taxon>unclassified sequences</taxon>
        <taxon>metagenomes</taxon>
        <taxon>ecological metagenomes</taxon>
    </lineage>
</organism>
<evidence type="ECO:0000256" key="2">
    <source>
        <dbReference type="ARBA" id="ARBA00010052"/>
    </source>
</evidence>
<dbReference type="InterPro" id="IPR020821">
    <property type="entry name" value="ENPP1-3/EXOG-like_nuc-like"/>
</dbReference>
<dbReference type="InterPro" id="IPR040255">
    <property type="entry name" value="Non-specific_endonuclease"/>
</dbReference>
<dbReference type="GO" id="GO:0016787">
    <property type="term" value="F:hydrolase activity"/>
    <property type="evidence" value="ECO:0007669"/>
    <property type="project" value="UniProtKB-KW"/>
</dbReference>
<keyword evidence="6" id="KW-0378">Hydrolase</keyword>
<protein>
    <submittedName>
        <fullName evidence="10">DNA/RNA endonuclease G</fullName>
    </submittedName>
</protein>
<dbReference type="InterPro" id="IPR044929">
    <property type="entry name" value="DNA/RNA_non-sp_Endonuclease_sf"/>
</dbReference>
<name>A0A1W1CWE0_9ZZZZ</name>
<keyword evidence="7" id="KW-0460">Magnesium</keyword>
<feature type="domain" description="ENPP1-3/EXOG-like endonuclease/phosphodiesterase" evidence="8">
    <location>
        <begin position="34"/>
        <end position="222"/>
    </location>
</feature>
<evidence type="ECO:0000259" key="8">
    <source>
        <dbReference type="SMART" id="SM00477"/>
    </source>
</evidence>
<keyword evidence="4" id="KW-0479">Metal-binding</keyword>
<dbReference type="InterPro" id="IPR018524">
    <property type="entry name" value="DNA/RNA_endonuclease_AS"/>
</dbReference>
<evidence type="ECO:0000256" key="1">
    <source>
        <dbReference type="ARBA" id="ARBA00001946"/>
    </source>
</evidence>
<evidence type="ECO:0000256" key="3">
    <source>
        <dbReference type="ARBA" id="ARBA00022722"/>
    </source>
</evidence>
<dbReference type="AlphaFoldDB" id="A0A1W1CWE0"/>
<gene>
    <name evidence="10" type="ORF">MNB_SV-13-875</name>
</gene>
<comment type="similarity">
    <text evidence="2">Belongs to the DNA/RNA non-specific endonuclease family.</text>
</comment>
<dbReference type="Gene3D" id="3.40.570.10">
    <property type="entry name" value="Extracellular Endonuclease, subunit A"/>
    <property type="match status" value="1"/>
</dbReference>
<dbReference type="GO" id="GO:0046872">
    <property type="term" value="F:metal ion binding"/>
    <property type="evidence" value="ECO:0007669"/>
    <property type="project" value="UniProtKB-KW"/>
</dbReference>
<evidence type="ECO:0000256" key="4">
    <source>
        <dbReference type="ARBA" id="ARBA00022723"/>
    </source>
</evidence>
<comment type="cofactor">
    <cofactor evidence="1">
        <name>Mg(2+)</name>
        <dbReference type="ChEBI" id="CHEBI:18420"/>
    </cofactor>
</comment>
<proteinExistence type="inferred from homology"/>
<dbReference type="Pfam" id="PF01223">
    <property type="entry name" value="Endonuclease_NS"/>
    <property type="match status" value="1"/>
</dbReference>
<dbReference type="PANTHER" id="PTHR13966">
    <property type="entry name" value="ENDONUCLEASE RELATED"/>
    <property type="match status" value="1"/>
</dbReference>
<feature type="domain" description="DNA/RNA non-specific endonuclease/pyrophosphatase/phosphodiesterase" evidence="9">
    <location>
        <begin position="33"/>
        <end position="218"/>
    </location>
</feature>
<reference evidence="10" key="1">
    <citation type="submission" date="2016-10" db="EMBL/GenBank/DDBJ databases">
        <authorList>
            <person name="de Groot N.N."/>
        </authorList>
    </citation>
    <scope>NUCLEOTIDE SEQUENCE</scope>
</reference>
<evidence type="ECO:0000259" key="9">
    <source>
        <dbReference type="SMART" id="SM00892"/>
    </source>
</evidence>
<sequence length="235" mass="26993">MKIPILYCLCFSTLFAISSHNFINTKDCDQIIDKEFLKICYDYDLKSAKAVGYTLDGDLVNAVNISKRPNFNVELLLEEQYRISYSDYTNSGYDRGHLAPDAGFDWSQESLEATYSLANIIPQVRLINQRTWTKAEAYARFQAVERGKVNVLNIIKYAPIPPRIGTNAMAVSSGYYKVLYSDDQSYEECFYYQNHEDVNTTNDTLEQHLVSCKALYPQKPLEYSFLIPIITMLSQ</sequence>
<evidence type="ECO:0000256" key="6">
    <source>
        <dbReference type="ARBA" id="ARBA00022801"/>
    </source>
</evidence>
<dbReference type="PROSITE" id="PS01070">
    <property type="entry name" value="NUCLEASE_NON_SPEC"/>
    <property type="match status" value="1"/>
</dbReference>
<dbReference type="EMBL" id="FPHM01000143">
    <property type="protein sequence ID" value="SFV70025.1"/>
    <property type="molecule type" value="Genomic_DNA"/>
</dbReference>
<dbReference type="SMART" id="SM00892">
    <property type="entry name" value="Endonuclease_NS"/>
    <property type="match status" value="1"/>
</dbReference>
<dbReference type="PANTHER" id="PTHR13966:SF5">
    <property type="entry name" value="ENDONUCLEASE G, MITOCHONDRIAL"/>
    <property type="match status" value="1"/>
</dbReference>